<feature type="domain" description="RNA polymerase III subunit Rpc25" evidence="8">
    <location>
        <begin position="112"/>
        <end position="196"/>
    </location>
</feature>
<reference evidence="9 10" key="1">
    <citation type="submission" date="2021-09" db="EMBL/GenBank/DDBJ databases">
        <title>Genomic insights and catalytic innovation underlie evolution of tropane alkaloids biosynthesis.</title>
        <authorList>
            <person name="Wang Y.-J."/>
            <person name="Tian T."/>
            <person name="Huang J.-P."/>
            <person name="Huang S.-X."/>
        </authorList>
    </citation>
    <scope>NUCLEOTIDE SEQUENCE [LARGE SCALE GENOMIC DNA]</scope>
    <source>
        <strain evidence="9">KIB-2018</strain>
        <tissue evidence="9">Leaf</tissue>
    </source>
</reference>
<dbReference type="InterPro" id="IPR045113">
    <property type="entry name" value="Rpb7-like"/>
</dbReference>
<evidence type="ECO:0000313" key="9">
    <source>
        <dbReference type="EMBL" id="KAJ8749461.1"/>
    </source>
</evidence>
<protein>
    <recommendedName>
        <fullName evidence="6">DNA-directed RNA polymerase subunit</fullName>
    </recommendedName>
</protein>
<accession>A0AAV8SBR8</accession>
<keyword evidence="10" id="KW-1185">Reference proteome</keyword>
<dbReference type="SUPFAM" id="SSF88798">
    <property type="entry name" value="N-terminal, heterodimerisation domain of RBP7 (RpoE)"/>
    <property type="match status" value="1"/>
</dbReference>
<evidence type="ECO:0000256" key="1">
    <source>
        <dbReference type="ARBA" id="ARBA00004123"/>
    </source>
</evidence>
<comment type="similarity">
    <text evidence="2">Belongs to the eukaryotic RPB7/RPC8 RNA polymerase subunit family.</text>
</comment>
<evidence type="ECO:0000256" key="3">
    <source>
        <dbReference type="ARBA" id="ARBA00022478"/>
    </source>
</evidence>
<name>A0AAV8SBR8_9ROSI</name>
<organism evidence="9 10">
    <name type="scientific">Erythroxylum novogranatense</name>
    <dbReference type="NCBI Taxonomy" id="1862640"/>
    <lineage>
        <taxon>Eukaryota</taxon>
        <taxon>Viridiplantae</taxon>
        <taxon>Streptophyta</taxon>
        <taxon>Embryophyta</taxon>
        <taxon>Tracheophyta</taxon>
        <taxon>Spermatophyta</taxon>
        <taxon>Magnoliopsida</taxon>
        <taxon>eudicotyledons</taxon>
        <taxon>Gunneridae</taxon>
        <taxon>Pentapetalae</taxon>
        <taxon>rosids</taxon>
        <taxon>fabids</taxon>
        <taxon>Malpighiales</taxon>
        <taxon>Erythroxylaceae</taxon>
        <taxon>Erythroxylum</taxon>
    </lineage>
</organism>
<dbReference type="InterPro" id="IPR036898">
    <property type="entry name" value="RNA_pol_Rpb7-like_N_sf"/>
</dbReference>
<evidence type="ECO:0000256" key="6">
    <source>
        <dbReference type="RuleBase" id="RU369086"/>
    </source>
</evidence>
<evidence type="ECO:0000256" key="2">
    <source>
        <dbReference type="ARBA" id="ARBA00009307"/>
    </source>
</evidence>
<keyword evidence="5 6" id="KW-0539">Nucleus</keyword>
<dbReference type="Gene3D" id="2.40.50.140">
    <property type="entry name" value="Nucleic acid-binding proteins"/>
    <property type="match status" value="1"/>
</dbReference>
<dbReference type="InterPro" id="IPR005576">
    <property type="entry name" value="Rpb7-like_N"/>
</dbReference>
<evidence type="ECO:0000313" key="10">
    <source>
        <dbReference type="Proteomes" id="UP001159364"/>
    </source>
</evidence>
<evidence type="ECO:0000259" key="7">
    <source>
        <dbReference type="Pfam" id="PF03876"/>
    </source>
</evidence>
<dbReference type="FunFam" id="2.40.50.140:FF:000488">
    <property type="entry name" value="Predicted protein"/>
    <property type="match status" value="1"/>
</dbReference>
<comment type="subcellular location">
    <subcellularLocation>
        <location evidence="1 6">Nucleus</location>
    </subcellularLocation>
</comment>
<keyword evidence="3 6" id="KW-0240">DNA-directed RNA polymerase</keyword>
<evidence type="ECO:0000256" key="4">
    <source>
        <dbReference type="ARBA" id="ARBA00023163"/>
    </source>
</evidence>
<dbReference type="InterPro" id="IPR013238">
    <property type="entry name" value="RNA_pol_III_Rbc25"/>
</dbReference>
<sequence length="220" mass="25272">MFYLSLIEHKLRLPPYLLSLPLEKAIKKELDNIFLDKVRYWSTPSPLFYRFLSSHKHKGVLCFVSQVIANLGLCVSVYDIRSIDGGFIFPGDGASTYTVEFRMVVFRPFVGEVIAAKLKESDEDGLRLSLGFFDDIFIPSHLLPHQSHSVPDPEKRYKVRWIWEFDAGQQYFIDGLDEIKFQVRTVSFPPIPLEQQEKPFAPMVITGTIDADGLGPVSWW</sequence>
<evidence type="ECO:0000259" key="8">
    <source>
        <dbReference type="Pfam" id="PF08292"/>
    </source>
</evidence>
<dbReference type="Pfam" id="PF03876">
    <property type="entry name" value="SHS2_Rpb7-N"/>
    <property type="match status" value="1"/>
</dbReference>
<comment type="caution">
    <text evidence="9">The sequence shown here is derived from an EMBL/GenBank/DDBJ whole genome shotgun (WGS) entry which is preliminary data.</text>
</comment>
<proteinExistence type="inferred from homology"/>
<evidence type="ECO:0000256" key="5">
    <source>
        <dbReference type="ARBA" id="ARBA00023242"/>
    </source>
</evidence>
<dbReference type="GO" id="GO:0005666">
    <property type="term" value="C:RNA polymerase III complex"/>
    <property type="evidence" value="ECO:0007669"/>
    <property type="project" value="TreeGrafter"/>
</dbReference>
<dbReference type="Gene3D" id="3.30.1490.120">
    <property type="entry name" value="RNA polymerase Rpb7-like, N-terminal domain"/>
    <property type="match status" value="1"/>
</dbReference>
<dbReference type="PANTHER" id="PTHR12709:SF1">
    <property type="entry name" value="DNA-DIRECTED RNA POLYMERASE III SUBUNIT RPC8"/>
    <property type="match status" value="1"/>
</dbReference>
<dbReference type="Pfam" id="PF08292">
    <property type="entry name" value="RNA_pol_Rbc25"/>
    <property type="match status" value="1"/>
</dbReference>
<dbReference type="Proteomes" id="UP001159364">
    <property type="component" value="Linkage Group LG12"/>
</dbReference>
<dbReference type="SUPFAM" id="SSF50249">
    <property type="entry name" value="Nucleic acid-binding proteins"/>
    <property type="match status" value="1"/>
</dbReference>
<keyword evidence="4 6" id="KW-0804">Transcription</keyword>
<dbReference type="GO" id="GO:0006384">
    <property type="term" value="P:transcription initiation at RNA polymerase III promoter"/>
    <property type="evidence" value="ECO:0007669"/>
    <property type="project" value="TreeGrafter"/>
</dbReference>
<comment type="function">
    <text evidence="6">DNA-dependent RNA polymerase which catalyzes the transcription of DNA into RNA using the four ribonucleoside triphosphates as substrates.</text>
</comment>
<dbReference type="EMBL" id="JAIWQS010000012">
    <property type="protein sequence ID" value="KAJ8749461.1"/>
    <property type="molecule type" value="Genomic_DNA"/>
</dbReference>
<dbReference type="InterPro" id="IPR012340">
    <property type="entry name" value="NA-bd_OB-fold"/>
</dbReference>
<dbReference type="PANTHER" id="PTHR12709">
    <property type="entry name" value="DNA-DIRECTED RNA POLYMERASE II, III"/>
    <property type="match status" value="1"/>
</dbReference>
<gene>
    <name evidence="9" type="ORF">K2173_025656</name>
</gene>
<feature type="domain" description="RNA polymerase Rpb7-like N-terminal" evidence="7">
    <location>
        <begin position="8"/>
        <end position="93"/>
    </location>
</feature>
<dbReference type="AlphaFoldDB" id="A0AAV8SBR8"/>